<accession>A0ABY5H7P4</accession>
<dbReference type="InterPro" id="IPR042099">
    <property type="entry name" value="ANL_N_sf"/>
</dbReference>
<keyword evidence="8" id="KW-1185">Reference proteome</keyword>
<gene>
    <name evidence="7" type="ORF">KDW96_02055</name>
</gene>
<dbReference type="InterPro" id="IPR051087">
    <property type="entry name" value="Mitochondrial_ACSM"/>
</dbReference>
<comment type="similarity">
    <text evidence="1">Belongs to the ATP-dependent AMP-binding enzyme family.</text>
</comment>
<keyword evidence="2" id="KW-0436">Ligase</keyword>
<evidence type="ECO:0000259" key="6">
    <source>
        <dbReference type="Pfam" id="PF13193"/>
    </source>
</evidence>
<evidence type="ECO:0000256" key="2">
    <source>
        <dbReference type="ARBA" id="ARBA00022598"/>
    </source>
</evidence>
<dbReference type="InterPro" id="IPR045851">
    <property type="entry name" value="AMP-bd_C_sf"/>
</dbReference>
<dbReference type="InterPro" id="IPR000873">
    <property type="entry name" value="AMP-dep_synth/lig_dom"/>
</dbReference>
<evidence type="ECO:0000313" key="7">
    <source>
        <dbReference type="EMBL" id="UTW08138.1"/>
    </source>
</evidence>
<feature type="domain" description="AMP-binding enzyme C-terminal" evidence="6">
    <location>
        <begin position="448"/>
        <end position="526"/>
    </location>
</feature>
<proteinExistence type="inferred from homology"/>
<name>A0ABY5H7P4_9PSED</name>
<keyword evidence="4" id="KW-0067">ATP-binding</keyword>
<dbReference type="RefSeq" id="WP_255838738.1">
    <property type="nucleotide sequence ID" value="NZ_CP073346.1"/>
</dbReference>
<dbReference type="SUPFAM" id="SSF56801">
    <property type="entry name" value="Acetyl-CoA synthetase-like"/>
    <property type="match status" value="1"/>
</dbReference>
<keyword evidence="3" id="KW-0547">Nucleotide-binding</keyword>
<dbReference type="Gene3D" id="3.40.50.12780">
    <property type="entry name" value="N-terminal domain of ligase-like"/>
    <property type="match status" value="1"/>
</dbReference>
<dbReference type="InterPro" id="IPR025110">
    <property type="entry name" value="AMP-bd_C"/>
</dbReference>
<organism evidence="7 8">
    <name type="scientific">Pseudomonas benzenivorans</name>
    <dbReference type="NCBI Taxonomy" id="556533"/>
    <lineage>
        <taxon>Bacteria</taxon>
        <taxon>Pseudomonadati</taxon>
        <taxon>Pseudomonadota</taxon>
        <taxon>Gammaproteobacteria</taxon>
        <taxon>Pseudomonadales</taxon>
        <taxon>Pseudomonadaceae</taxon>
        <taxon>Pseudomonas</taxon>
    </lineage>
</organism>
<dbReference type="Pfam" id="PF00501">
    <property type="entry name" value="AMP-binding"/>
    <property type="match status" value="1"/>
</dbReference>
<feature type="domain" description="AMP-dependent synthetase/ligase" evidence="5">
    <location>
        <begin position="33"/>
        <end position="398"/>
    </location>
</feature>
<dbReference type="Proteomes" id="UP001059672">
    <property type="component" value="Chromosome"/>
</dbReference>
<evidence type="ECO:0000256" key="3">
    <source>
        <dbReference type="ARBA" id="ARBA00022741"/>
    </source>
</evidence>
<dbReference type="PANTHER" id="PTHR43605:SF10">
    <property type="entry name" value="ACYL-COA SYNTHETASE MEDIUM CHAIN FAMILY MEMBER 3"/>
    <property type="match status" value="1"/>
</dbReference>
<reference evidence="7" key="1">
    <citation type="submission" date="2021-04" db="EMBL/GenBank/DDBJ databases">
        <title>Oceanospirillales bacteria with DddD are important DMSP degraders in coastal seawater.</title>
        <authorList>
            <person name="Liu J."/>
        </authorList>
    </citation>
    <scope>NUCLEOTIDE SEQUENCE</scope>
    <source>
        <strain evidence="7">D13-4</strain>
    </source>
</reference>
<evidence type="ECO:0000256" key="4">
    <source>
        <dbReference type="ARBA" id="ARBA00022840"/>
    </source>
</evidence>
<dbReference type="EMBL" id="CP073346">
    <property type="protein sequence ID" value="UTW08138.1"/>
    <property type="molecule type" value="Genomic_DNA"/>
</dbReference>
<dbReference type="PANTHER" id="PTHR43605">
    <property type="entry name" value="ACYL-COENZYME A SYNTHETASE"/>
    <property type="match status" value="1"/>
</dbReference>
<evidence type="ECO:0000259" key="5">
    <source>
        <dbReference type="Pfam" id="PF00501"/>
    </source>
</evidence>
<dbReference type="PROSITE" id="PS00455">
    <property type="entry name" value="AMP_BINDING"/>
    <property type="match status" value="1"/>
</dbReference>
<sequence>MLIQPGVLSYERLFNDFVWDVPKHINIAELICDRHARTTPLGTAVIEDSERGVRRFTFAALKQLSDNLACRLRKLGINRGDRVVIILGQDVEALVSHLAIFKLGAISVPIAGLYTGDGLSFRINDCAASLVITDRSGADKLNGLDLPSVVHRAVIHQQAEGHELDFDELLLDSGDELEPVQTEANQPALIFYTSGTTGNPKGALHGHRIVNGHLPCFQLGFEMAPKNADVFWTASDWSWLGSLGDVVFPALYFGHPLVASPGRFSVRRSYQLMQRHRVTCPYLATAVLRKMRAERSNEKLELHVRAIMTGGEALAPEVLKWAQVIFNAPVNDEFGLTESNQTSVCCTSLYEAPANSVGRITPGKRVCIIDSEGQPLQPGVTGEIAIWYDDPTNMLGYWNQPQKTADRIINGWLRSGDRGMLDDQGYLYYYGRLDDLIMVNGLRVGPDEVENQLAAHDKVAEAGVIGVPDERSGEAIVAFVRLRDGIEADQRLKDELQAFVKQRLAAHCYPKFITFVRDFSVTSTGKIRRADLRKIYTEQFSGALAEPV</sequence>
<dbReference type="Gene3D" id="3.30.300.30">
    <property type="match status" value="1"/>
</dbReference>
<protein>
    <submittedName>
        <fullName evidence="7">AMP-binding protein</fullName>
    </submittedName>
</protein>
<dbReference type="Pfam" id="PF13193">
    <property type="entry name" value="AMP-binding_C"/>
    <property type="match status" value="1"/>
</dbReference>
<evidence type="ECO:0000313" key="8">
    <source>
        <dbReference type="Proteomes" id="UP001059672"/>
    </source>
</evidence>
<dbReference type="InterPro" id="IPR020845">
    <property type="entry name" value="AMP-binding_CS"/>
</dbReference>
<evidence type="ECO:0000256" key="1">
    <source>
        <dbReference type="ARBA" id="ARBA00006432"/>
    </source>
</evidence>